<evidence type="ECO:0000313" key="1">
    <source>
        <dbReference type="EMBL" id="JAT12551.1"/>
    </source>
</evidence>
<sequence>MFTSVLEEYQSPESKLGFIDGYTAPQFSNYPFSSQPALRFEIPLVVQKASLQDLMGFISTTSSFQNYMEKHGEAQANALLTEFKSQIATKIGGDTTLEELSVDITFPYFILLNRKDVGL</sequence>
<dbReference type="EMBL" id="GEBQ01027426">
    <property type="protein sequence ID" value="JAT12551.1"/>
    <property type="molecule type" value="Transcribed_RNA"/>
</dbReference>
<reference evidence="1" key="1">
    <citation type="submission" date="2015-11" db="EMBL/GenBank/DDBJ databases">
        <title>De novo transcriptome assembly of four potential Pierce s Disease insect vectors from Arizona vineyards.</title>
        <authorList>
            <person name="Tassone E.E."/>
        </authorList>
    </citation>
    <scope>NUCLEOTIDE SEQUENCE</scope>
</reference>
<protein>
    <submittedName>
        <fullName evidence="1">Uncharacterized protein</fullName>
    </submittedName>
</protein>
<organism evidence="1">
    <name type="scientific">Graphocephala atropunctata</name>
    <dbReference type="NCBI Taxonomy" id="36148"/>
    <lineage>
        <taxon>Eukaryota</taxon>
        <taxon>Metazoa</taxon>
        <taxon>Ecdysozoa</taxon>
        <taxon>Arthropoda</taxon>
        <taxon>Hexapoda</taxon>
        <taxon>Insecta</taxon>
        <taxon>Pterygota</taxon>
        <taxon>Neoptera</taxon>
        <taxon>Paraneoptera</taxon>
        <taxon>Hemiptera</taxon>
        <taxon>Auchenorrhyncha</taxon>
        <taxon>Membracoidea</taxon>
        <taxon>Cicadellidae</taxon>
        <taxon>Cicadellinae</taxon>
        <taxon>Cicadellini</taxon>
        <taxon>Graphocephala</taxon>
    </lineage>
</organism>
<evidence type="ECO:0000313" key="2">
    <source>
        <dbReference type="EMBL" id="JAT19614.1"/>
    </source>
</evidence>
<name>A0A1B6KMA2_9HEMI</name>
<gene>
    <name evidence="1" type="ORF">g.35463</name>
    <name evidence="2" type="ORF">g.35464</name>
</gene>
<accession>A0A1B6KMA2</accession>
<dbReference type="EMBL" id="GEBQ01020363">
    <property type="protein sequence ID" value="JAT19614.1"/>
    <property type="molecule type" value="Transcribed_RNA"/>
</dbReference>
<dbReference type="AlphaFoldDB" id="A0A1B6KMA2"/>
<dbReference type="Gene3D" id="3.40.50.150">
    <property type="entry name" value="Vaccinia Virus protein VP39"/>
    <property type="match status" value="1"/>
</dbReference>
<proteinExistence type="predicted"/>
<dbReference type="InterPro" id="IPR029063">
    <property type="entry name" value="SAM-dependent_MTases_sf"/>
</dbReference>